<gene>
    <name evidence="3" type="primary">LOC104245367</name>
</gene>
<protein>
    <submittedName>
        <fullName evidence="3">Uncharacterized protein LOC104245367</fullName>
    </submittedName>
</protein>
<sequence length="250" mass="27852">MVASMSSCGDITEILANWIVNSGSPSHMVNRYNLLTNAKAIPDDIRGKVHLPTSSVAQIRHIGDLPPLDLPDKHVTISDCSKQIVLILLYLLLKLENQPEQVPRQWNKKLADALLQFGFSQSHLDYFFFSKTIKSELVVVLVYVDDPLVTRSCPNLILQTMNDLQLKFKMKDLGELKFFLGIEFSRSVKGIVMSQRKYALELIAEMGLSSAKLASTPLETNGKHTSTDYDKFVNGKSLSDIADKVLADVG</sequence>
<evidence type="ECO:0000259" key="1">
    <source>
        <dbReference type="Pfam" id="PF07727"/>
    </source>
</evidence>
<accession>A0A1U7Y820</accession>
<dbReference type="RefSeq" id="XP_009799263.1">
    <property type="nucleotide sequence ID" value="XM_009800961.1"/>
</dbReference>
<reference evidence="3" key="2">
    <citation type="submission" date="2025-08" db="UniProtKB">
        <authorList>
            <consortium name="RefSeq"/>
        </authorList>
    </citation>
    <scope>IDENTIFICATION</scope>
    <source>
        <tissue evidence="3">Leaf</tissue>
    </source>
</reference>
<dbReference type="AlphaFoldDB" id="A0A1U7Y820"/>
<evidence type="ECO:0000313" key="2">
    <source>
        <dbReference type="Proteomes" id="UP000189701"/>
    </source>
</evidence>
<dbReference type="eggNOG" id="KOG0017">
    <property type="taxonomic scope" value="Eukaryota"/>
</dbReference>
<keyword evidence="2" id="KW-1185">Reference proteome</keyword>
<name>A0A1U7Y820_NICSY</name>
<dbReference type="InterPro" id="IPR013103">
    <property type="entry name" value="RVT_2"/>
</dbReference>
<dbReference type="Pfam" id="PF07727">
    <property type="entry name" value="RVT_2"/>
    <property type="match status" value="1"/>
</dbReference>
<dbReference type="STRING" id="4096.A0A1U7Y820"/>
<dbReference type="Proteomes" id="UP000189701">
    <property type="component" value="Unplaced"/>
</dbReference>
<reference evidence="2" key="1">
    <citation type="journal article" date="2013" name="Genome Biol.">
        <title>Reference genomes and transcriptomes of Nicotiana sylvestris and Nicotiana tomentosiformis.</title>
        <authorList>
            <person name="Sierro N."/>
            <person name="Battey J.N."/>
            <person name="Ouadi S."/>
            <person name="Bovet L."/>
            <person name="Goepfert S."/>
            <person name="Bakaher N."/>
            <person name="Peitsch M.C."/>
            <person name="Ivanov N.V."/>
        </authorList>
    </citation>
    <scope>NUCLEOTIDE SEQUENCE [LARGE SCALE GENOMIC DNA]</scope>
</reference>
<feature type="domain" description="Reverse transcriptase Ty1/copia-type" evidence="1">
    <location>
        <begin position="101"/>
        <end position="219"/>
    </location>
</feature>
<organism evidence="2 3">
    <name type="scientific">Nicotiana sylvestris</name>
    <name type="common">Wood tobacco</name>
    <name type="synonym">South American tobacco</name>
    <dbReference type="NCBI Taxonomy" id="4096"/>
    <lineage>
        <taxon>Eukaryota</taxon>
        <taxon>Viridiplantae</taxon>
        <taxon>Streptophyta</taxon>
        <taxon>Embryophyta</taxon>
        <taxon>Tracheophyta</taxon>
        <taxon>Spermatophyta</taxon>
        <taxon>Magnoliopsida</taxon>
        <taxon>eudicotyledons</taxon>
        <taxon>Gunneridae</taxon>
        <taxon>Pentapetalae</taxon>
        <taxon>asterids</taxon>
        <taxon>lamiids</taxon>
        <taxon>Solanales</taxon>
        <taxon>Solanaceae</taxon>
        <taxon>Nicotianoideae</taxon>
        <taxon>Nicotianeae</taxon>
        <taxon>Nicotiana</taxon>
    </lineage>
</organism>
<evidence type="ECO:0000313" key="3">
    <source>
        <dbReference type="RefSeq" id="XP_009799263.1"/>
    </source>
</evidence>
<proteinExistence type="predicted"/>